<evidence type="ECO:0000313" key="1">
    <source>
        <dbReference type="EMBL" id="QIG58236.1"/>
    </source>
</evidence>
<protein>
    <submittedName>
        <fullName evidence="1">Uncharacterized protein</fullName>
    </submittedName>
</protein>
<dbReference type="RefSeq" id="YP_010059334.1">
    <property type="nucleotide sequence ID" value="NC_054725.1"/>
</dbReference>
<dbReference type="EMBL" id="MN908687">
    <property type="protein sequence ID" value="QIG58236.1"/>
    <property type="molecule type" value="Genomic_DNA"/>
</dbReference>
<gene>
    <name evidence="1" type="primary">85</name>
    <name evidence="1" type="ORF">SEA_SKOG_84</name>
</gene>
<keyword evidence="2" id="KW-1185">Reference proteome</keyword>
<name>A0A6G6XJN3_9CAUD</name>
<sequence length="89" mass="10112">MQAVRRGIEVATHHEGPFEFGHYIERFDGGENGDRNDDSLWTPIIYEADSLEDAVESRGSFAVDIGLGDSHYRRSEIVRRAVSPWEVFS</sequence>
<dbReference type="GeneID" id="64766566"/>
<evidence type="ECO:0000313" key="2">
    <source>
        <dbReference type="Proteomes" id="UP000503093"/>
    </source>
</evidence>
<dbReference type="KEGG" id="vg:64766566"/>
<proteinExistence type="predicted"/>
<dbReference type="Proteomes" id="UP000503093">
    <property type="component" value="Segment"/>
</dbReference>
<reference evidence="1 2" key="1">
    <citation type="submission" date="2020-01" db="EMBL/GenBank/DDBJ databases">
        <authorList>
            <person name="Alvaro L.E."/>
            <person name="Baker K.N."/>
            <person name="Baxter I.S."/>
            <person name="Brown M.R."/>
            <person name="Driscoll K.D."/>
            <person name="Elrubaie J.M."/>
            <person name="Feith S.L."/>
            <person name="Indihar D.F."/>
            <person name="Knoch V.T."/>
            <person name="Koirtyohann K.M."/>
            <person name="Kratz M.A."/>
            <person name="Lear A.H."/>
            <person name="Lindblom K.E."/>
            <person name="Marcus E.R."/>
            <person name="Murphy M.E."/>
            <person name="Sensor R."/>
            <person name="Sherman S.J."/>
            <person name="Swift V.R."/>
            <person name="White K.E."/>
            <person name="Wills S.J."/>
            <person name="Gatt S.M."/>
            <person name="Lohbauer S.A."/>
            <person name="Power T.R."/>
            <person name="Rosales K.A."/>
            <person name="Sisson B.M."/>
            <person name="Isern S."/>
            <person name="Michael S.F."/>
            <person name="Sunnen C.N."/>
            <person name="Garlena R.A."/>
            <person name="Russell D.A."/>
            <person name="Pope W.H."/>
            <person name="Jacobs-Sera D."/>
            <person name="Hatfull G.F."/>
        </authorList>
    </citation>
    <scope>NUCLEOTIDE SEQUENCE [LARGE SCALE GENOMIC DNA]</scope>
</reference>
<organism evidence="1 2">
    <name type="scientific">Gordonia phage Skog</name>
    <dbReference type="NCBI Taxonomy" id="2704033"/>
    <lineage>
        <taxon>Viruses</taxon>
        <taxon>Duplodnaviria</taxon>
        <taxon>Heunggongvirae</taxon>
        <taxon>Uroviricota</taxon>
        <taxon>Caudoviricetes</taxon>
        <taxon>Skogvirus</taxon>
        <taxon>Skogvirus Skog</taxon>
    </lineage>
</organism>
<accession>A0A6G6XJN3</accession>